<dbReference type="Gene3D" id="3.30.1380.10">
    <property type="match status" value="1"/>
</dbReference>
<dbReference type="SUPFAM" id="SSF55166">
    <property type="entry name" value="Hedgehog/DD-peptidase"/>
    <property type="match status" value="1"/>
</dbReference>
<dbReference type="Proteomes" id="UP001236652">
    <property type="component" value="Plasmid unnamed"/>
</dbReference>
<name>A0ABY8V5K3_9BACI</name>
<evidence type="ECO:0000313" key="3">
    <source>
        <dbReference type="EMBL" id="WIG00292.1"/>
    </source>
</evidence>
<dbReference type="SUPFAM" id="SSF47090">
    <property type="entry name" value="PGBD-like"/>
    <property type="match status" value="1"/>
</dbReference>
<dbReference type="RefSeq" id="WP_231419927.1">
    <property type="nucleotide sequence ID" value="NZ_CP126447.1"/>
</dbReference>
<geneLocation type="plasmid" evidence="3 4">
    <name>unnamed</name>
</geneLocation>
<accession>A0ABY8V5K3</accession>
<protein>
    <submittedName>
        <fullName evidence="3">M15 family metallopeptidase</fullName>
    </submittedName>
</protein>
<dbReference type="Pfam" id="PF13539">
    <property type="entry name" value="Peptidase_M15_4"/>
    <property type="match status" value="1"/>
</dbReference>
<proteinExistence type="predicted"/>
<evidence type="ECO:0000259" key="1">
    <source>
        <dbReference type="Pfam" id="PF01471"/>
    </source>
</evidence>
<keyword evidence="4" id="KW-1185">Reference proteome</keyword>
<dbReference type="EMBL" id="CP126447">
    <property type="protein sequence ID" value="WIG00292.1"/>
    <property type="molecule type" value="Genomic_DNA"/>
</dbReference>
<feature type="domain" description="Peptidase M15C" evidence="2">
    <location>
        <begin position="56"/>
        <end position="117"/>
    </location>
</feature>
<sequence>MGKVHSEVKRRILDVQEKAYVEGINMQVSSGFRSFAEQDDLYAKGRSVGGSKVTNARAGQSIHNYGYAIDFFLTNWDGSKALWNVNDDWRRVAELAKSVGFSWGGDWTSFKDYPHLDLSCGLSWQDFANGKRPNLDVSVHESKDFLENGDGGKEVTRLQEDLIDLGYDLSEFGVDGDYGDETEKAVRAFQVDYKLVVDGVCGSETDREVDKALKGHYPPKSDEGDVEGVFRIYTGVFADVKDISGAFDRLSEEYSGWTIYVKADKEGVNPSLRLVTGTFKSKKEVVYYTCAIKNLFGWTVNYKEDK</sequence>
<dbReference type="InterPro" id="IPR036366">
    <property type="entry name" value="PGBDSf"/>
</dbReference>
<feature type="domain" description="Peptidoglycan binding-like" evidence="1">
    <location>
        <begin position="152"/>
        <end position="205"/>
    </location>
</feature>
<dbReference type="InterPro" id="IPR002477">
    <property type="entry name" value="Peptidoglycan-bd-like"/>
</dbReference>
<evidence type="ECO:0000313" key="4">
    <source>
        <dbReference type="Proteomes" id="UP001236652"/>
    </source>
</evidence>
<organism evidence="3 4">
    <name type="scientific">Pontibacillus chungwhensis</name>
    <dbReference type="NCBI Taxonomy" id="265426"/>
    <lineage>
        <taxon>Bacteria</taxon>
        <taxon>Bacillati</taxon>
        <taxon>Bacillota</taxon>
        <taxon>Bacilli</taxon>
        <taxon>Bacillales</taxon>
        <taxon>Bacillaceae</taxon>
        <taxon>Pontibacillus</taxon>
    </lineage>
</organism>
<reference evidence="3 4" key="1">
    <citation type="submission" date="2023-05" db="EMBL/GenBank/DDBJ databases">
        <title>Comparative genomics reveals the evidence of polycyclic aromatic hydrocarbons degradation in moderately halophilic genus Pontibacillus.</title>
        <authorList>
            <person name="Yang H."/>
            <person name="Qian Z."/>
        </authorList>
    </citation>
    <scope>NUCLEOTIDE SEQUENCE [LARGE SCALE GENOMIC DNA]</scope>
    <source>
        <strain evidence="4">HN14</strain>
        <plasmid evidence="3 4">unnamed</plasmid>
    </source>
</reference>
<keyword evidence="3" id="KW-0614">Plasmid</keyword>
<dbReference type="CDD" id="cd14845">
    <property type="entry name" value="L-Ala-D-Glu_peptidase_like"/>
    <property type="match status" value="1"/>
</dbReference>
<dbReference type="InterPro" id="IPR009045">
    <property type="entry name" value="Zn_M74/Hedgehog-like"/>
</dbReference>
<dbReference type="InterPro" id="IPR036365">
    <property type="entry name" value="PGBD-like_sf"/>
</dbReference>
<dbReference type="PANTHER" id="PTHR34385">
    <property type="entry name" value="D-ALANYL-D-ALANINE CARBOXYPEPTIDASE"/>
    <property type="match status" value="1"/>
</dbReference>
<dbReference type="InterPro" id="IPR052179">
    <property type="entry name" value="DD-CPase-like"/>
</dbReference>
<evidence type="ECO:0000259" key="2">
    <source>
        <dbReference type="Pfam" id="PF13539"/>
    </source>
</evidence>
<gene>
    <name evidence="3" type="ORF">QNI29_21030</name>
</gene>
<dbReference type="Pfam" id="PF01471">
    <property type="entry name" value="PG_binding_1"/>
    <property type="match status" value="1"/>
</dbReference>
<dbReference type="Gene3D" id="1.10.101.10">
    <property type="entry name" value="PGBD-like superfamily/PGBD"/>
    <property type="match status" value="1"/>
</dbReference>
<dbReference type="PANTHER" id="PTHR34385:SF1">
    <property type="entry name" value="PEPTIDOGLYCAN L-ALANYL-D-GLUTAMATE ENDOPEPTIDASE CWLK"/>
    <property type="match status" value="1"/>
</dbReference>
<dbReference type="InterPro" id="IPR039561">
    <property type="entry name" value="Peptidase_M15C"/>
</dbReference>